<dbReference type="Gene3D" id="3.30.2010.10">
    <property type="entry name" value="Metalloproteases ('zincins'), catalytic domain"/>
    <property type="match status" value="1"/>
</dbReference>
<dbReference type="InterPro" id="IPR002725">
    <property type="entry name" value="YgjP-like_metallopeptidase"/>
</dbReference>
<comment type="caution">
    <text evidence="2">The sequence shown here is derived from an EMBL/GenBank/DDBJ whole genome shotgun (WGS) entry which is preliminary data.</text>
</comment>
<sequence length="138" mass="16803">MFRLRLLRKIKKRSASILYCENKELARTLIHERLEFFNKHYNFSYHRVAIKDQKHCWGSCSSKRNLNFSYKLLFLPPTLRDYVILHELCHLRELNHSMRFWDTMAEVMPDYRERSVALRHLERTQGTTIANLKTIKIY</sequence>
<organism evidence="2 3">
    <name type="scientific">Candidatus Kaiserbacteria bacterium CG_4_8_14_3_um_filter_38_9</name>
    <dbReference type="NCBI Taxonomy" id="1974599"/>
    <lineage>
        <taxon>Bacteria</taxon>
        <taxon>Candidatus Kaiseribacteriota</taxon>
    </lineage>
</organism>
<reference evidence="3" key="1">
    <citation type="submission" date="2017-09" db="EMBL/GenBank/DDBJ databases">
        <title>Depth-based differentiation of microbial function through sediment-hosted aquifers and enrichment of novel symbionts in the deep terrestrial subsurface.</title>
        <authorList>
            <person name="Probst A.J."/>
            <person name="Ladd B."/>
            <person name="Jarett J.K."/>
            <person name="Geller-Mcgrath D.E."/>
            <person name="Sieber C.M.K."/>
            <person name="Emerson J.B."/>
            <person name="Anantharaman K."/>
            <person name="Thomas B.C."/>
            <person name="Malmstrom R."/>
            <person name="Stieglmeier M."/>
            <person name="Klingl A."/>
            <person name="Woyke T."/>
            <person name="Ryan C.M."/>
            <person name="Banfield J.F."/>
        </authorList>
    </citation>
    <scope>NUCLEOTIDE SEQUENCE [LARGE SCALE GENOMIC DNA]</scope>
</reference>
<gene>
    <name evidence="2" type="ORF">COZ82_03985</name>
</gene>
<accession>A0A2M7IMX3</accession>
<evidence type="ECO:0000259" key="1">
    <source>
        <dbReference type="Pfam" id="PF01863"/>
    </source>
</evidence>
<name>A0A2M7IMX3_9BACT</name>
<protein>
    <recommendedName>
        <fullName evidence="1">YgjP-like metallopeptidase domain-containing protein</fullName>
    </recommendedName>
</protein>
<dbReference type="PANTHER" id="PTHR30399">
    <property type="entry name" value="UNCHARACTERIZED PROTEIN YGJP"/>
    <property type="match status" value="1"/>
</dbReference>
<dbReference type="CDD" id="cd07344">
    <property type="entry name" value="M48_yhfN_like"/>
    <property type="match status" value="1"/>
</dbReference>
<dbReference type="Pfam" id="PF01863">
    <property type="entry name" value="YgjP-like"/>
    <property type="match status" value="1"/>
</dbReference>
<dbReference type="Proteomes" id="UP000230837">
    <property type="component" value="Unassembled WGS sequence"/>
</dbReference>
<dbReference type="EMBL" id="PFHR01000210">
    <property type="protein sequence ID" value="PIW96628.1"/>
    <property type="molecule type" value="Genomic_DNA"/>
</dbReference>
<dbReference type="InterPro" id="IPR053136">
    <property type="entry name" value="UTP_pyrophosphatase-like"/>
</dbReference>
<dbReference type="AlphaFoldDB" id="A0A2M7IMX3"/>
<feature type="domain" description="YgjP-like metallopeptidase" evidence="1">
    <location>
        <begin position="23"/>
        <end position="119"/>
    </location>
</feature>
<dbReference type="PANTHER" id="PTHR30399:SF1">
    <property type="entry name" value="UTP PYROPHOSPHATASE"/>
    <property type="match status" value="1"/>
</dbReference>
<evidence type="ECO:0000313" key="3">
    <source>
        <dbReference type="Proteomes" id="UP000230837"/>
    </source>
</evidence>
<evidence type="ECO:0000313" key="2">
    <source>
        <dbReference type="EMBL" id="PIW96628.1"/>
    </source>
</evidence>
<proteinExistence type="predicted"/>